<dbReference type="EMBL" id="JAUEPU010000017">
    <property type="protein sequence ID" value="KAK0495520.1"/>
    <property type="molecule type" value="Genomic_DNA"/>
</dbReference>
<evidence type="ECO:0000313" key="2">
    <source>
        <dbReference type="EMBL" id="KAK0495520.1"/>
    </source>
</evidence>
<comment type="caution">
    <text evidence="2">The sequence shown here is derived from an EMBL/GenBank/DDBJ whole genome shotgun (WGS) entry which is preliminary data.</text>
</comment>
<gene>
    <name evidence="2" type="ORF">EDD18DRAFT_1332359</name>
</gene>
<dbReference type="Proteomes" id="UP001175228">
    <property type="component" value="Unassembled WGS sequence"/>
</dbReference>
<evidence type="ECO:0000256" key="1">
    <source>
        <dbReference type="SAM" id="MobiDB-lite"/>
    </source>
</evidence>
<sequence>MRRFLDTTTRIHRTTAEGNKGDDMQVRKQGGPRAGMLYAGKLRGTFGPFAVFYYPRLILLFYETSDFNMTQVGISEAGKCMLEPFGKIFVTGEPNVLTYSEYHPEHLVDDSNDAETATDNDLEAEMKKYDFAPELESPMNDEDWKETGLPKRSRRAAEIPKHRVESGPGVFMRSRLYIVVREYAAPYDEEAGAQTGTAMLTTSGSGEKTPGM</sequence>
<accession>A0AA39Q3J9</accession>
<dbReference type="AlphaFoldDB" id="A0AA39Q3J9"/>
<keyword evidence="3" id="KW-1185">Reference proteome</keyword>
<proteinExistence type="predicted"/>
<feature type="region of interest" description="Disordered" evidence="1">
    <location>
        <begin position="137"/>
        <end position="160"/>
    </location>
</feature>
<organism evidence="2 3">
    <name type="scientific">Armillaria luteobubalina</name>
    <dbReference type="NCBI Taxonomy" id="153913"/>
    <lineage>
        <taxon>Eukaryota</taxon>
        <taxon>Fungi</taxon>
        <taxon>Dikarya</taxon>
        <taxon>Basidiomycota</taxon>
        <taxon>Agaricomycotina</taxon>
        <taxon>Agaricomycetes</taxon>
        <taxon>Agaricomycetidae</taxon>
        <taxon>Agaricales</taxon>
        <taxon>Marasmiineae</taxon>
        <taxon>Physalacriaceae</taxon>
        <taxon>Armillaria</taxon>
    </lineage>
</organism>
<evidence type="ECO:0000313" key="3">
    <source>
        <dbReference type="Proteomes" id="UP001175228"/>
    </source>
</evidence>
<feature type="compositionally biased region" description="Basic and acidic residues" evidence="1">
    <location>
        <begin position="145"/>
        <end position="160"/>
    </location>
</feature>
<name>A0AA39Q3J9_9AGAR</name>
<protein>
    <submittedName>
        <fullName evidence="2">Uncharacterized protein</fullName>
    </submittedName>
</protein>
<reference evidence="2" key="1">
    <citation type="submission" date="2023-06" db="EMBL/GenBank/DDBJ databases">
        <authorList>
            <consortium name="Lawrence Berkeley National Laboratory"/>
            <person name="Ahrendt S."/>
            <person name="Sahu N."/>
            <person name="Indic B."/>
            <person name="Wong-Bajracharya J."/>
            <person name="Merenyi Z."/>
            <person name="Ke H.-M."/>
            <person name="Monk M."/>
            <person name="Kocsube S."/>
            <person name="Drula E."/>
            <person name="Lipzen A."/>
            <person name="Balint B."/>
            <person name="Henrissat B."/>
            <person name="Andreopoulos B."/>
            <person name="Martin F.M."/>
            <person name="Harder C.B."/>
            <person name="Rigling D."/>
            <person name="Ford K.L."/>
            <person name="Foster G.D."/>
            <person name="Pangilinan J."/>
            <person name="Papanicolaou A."/>
            <person name="Barry K."/>
            <person name="LaButti K."/>
            <person name="Viragh M."/>
            <person name="Koriabine M."/>
            <person name="Yan M."/>
            <person name="Riley R."/>
            <person name="Champramary S."/>
            <person name="Plett K.L."/>
            <person name="Tsai I.J."/>
            <person name="Slot J."/>
            <person name="Sipos G."/>
            <person name="Plett J."/>
            <person name="Nagy L.G."/>
            <person name="Grigoriev I.V."/>
        </authorList>
    </citation>
    <scope>NUCLEOTIDE SEQUENCE</scope>
    <source>
        <strain evidence="2">HWK02</strain>
    </source>
</reference>